<feature type="compositionally biased region" description="Basic and acidic residues" evidence="1">
    <location>
        <begin position="370"/>
        <end position="380"/>
    </location>
</feature>
<dbReference type="RefSeq" id="WP_196206639.1">
    <property type="nucleotide sequence ID" value="NZ_JADPUN010000422.1"/>
</dbReference>
<reference evidence="2 3" key="1">
    <citation type="submission" date="2020-11" db="EMBL/GenBank/DDBJ databases">
        <title>A novel isolate from a Black sea contaminated sediment with potential to produce alkanes: Plantactinospora alkalitolerans sp. nov.</title>
        <authorList>
            <person name="Carro L."/>
            <person name="Veyisoglu A."/>
            <person name="Guven K."/>
            <person name="Schumann P."/>
            <person name="Klenk H.-P."/>
            <person name="Sahin N."/>
        </authorList>
    </citation>
    <scope>NUCLEOTIDE SEQUENCE [LARGE SCALE GENOMIC DNA]</scope>
    <source>
        <strain evidence="2 3">S1510</strain>
    </source>
</reference>
<accession>A0ABS0H9N1</accession>
<dbReference type="EMBL" id="JADPUN010000422">
    <property type="protein sequence ID" value="MBF9135178.1"/>
    <property type="molecule type" value="Genomic_DNA"/>
</dbReference>
<evidence type="ECO:0000256" key="1">
    <source>
        <dbReference type="SAM" id="MobiDB-lite"/>
    </source>
</evidence>
<protein>
    <recommendedName>
        <fullName evidence="4">Replication protein</fullName>
    </recommendedName>
</protein>
<evidence type="ECO:0000313" key="3">
    <source>
        <dbReference type="Proteomes" id="UP000638560"/>
    </source>
</evidence>
<feature type="compositionally biased region" description="Polar residues" evidence="1">
    <location>
        <begin position="105"/>
        <end position="114"/>
    </location>
</feature>
<feature type="compositionally biased region" description="Polar residues" evidence="1">
    <location>
        <begin position="139"/>
        <end position="160"/>
    </location>
</feature>
<gene>
    <name evidence="2" type="ORF">I0C86_40580</name>
</gene>
<comment type="caution">
    <text evidence="2">The sequence shown here is derived from an EMBL/GenBank/DDBJ whole genome shotgun (WGS) entry which is preliminary data.</text>
</comment>
<evidence type="ECO:0000313" key="2">
    <source>
        <dbReference type="EMBL" id="MBF9135178.1"/>
    </source>
</evidence>
<feature type="compositionally biased region" description="Basic and acidic residues" evidence="1">
    <location>
        <begin position="180"/>
        <end position="192"/>
    </location>
</feature>
<proteinExistence type="predicted"/>
<organism evidence="2 3">
    <name type="scientific">Plantactinospora alkalitolerans</name>
    <dbReference type="NCBI Taxonomy" id="2789879"/>
    <lineage>
        <taxon>Bacteria</taxon>
        <taxon>Bacillati</taxon>
        <taxon>Actinomycetota</taxon>
        <taxon>Actinomycetes</taxon>
        <taxon>Micromonosporales</taxon>
        <taxon>Micromonosporaceae</taxon>
        <taxon>Plantactinospora</taxon>
    </lineage>
</organism>
<name>A0ABS0H9N1_9ACTN</name>
<feature type="region of interest" description="Disordered" evidence="1">
    <location>
        <begin position="354"/>
        <end position="380"/>
    </location>
</feature>
<keyword evidence="3" id="KW-1185">Reference proteome</keyword>
<feature type="region of interest" description="Disordered" evidence="1">
    <location>
        <begin position="101"/>
        <end position="192"/>
    </location>
</feature>
<sequence length="380" mass="41833">MSADERPFRDTYRDAVWESDELSAVEKATAETYARYVRNRDGDRAPDADLAWLDYPTLMAKAGIGRRANAAKTAKGLVEKGWLEVVRAVSRRPTLYRLTIPERNYGSSDGGTTDPSERNYRSSDGGTTDDVATRDRSSDGGTTVVPQWNVGSSDGGTQPRNYLENPPPTPMEINSPSSDESSRDGGDSNLEERKKTIVARVREHRPLWSVPGCLNQINTALAGGREIDLVAEVFLLVAKDPIAQTPKWLNQAHQWWDVAVQRRAGRPTKCGRCDGVRSIPSDPTRPKSAWVGCPACVAGAQEPVTGERPSAPAPPPPEVRVISKATHKHVEGRRPNGQPRCVACSTEWFRRAELAQDDSPQEPPSLEGARVYRLDDRRVS</sequence>
<dbReference type="Proteomes" id="UP000638560">
    <property type="component" value="Unassembled WGS sequence"/>
</dbReference>
<evidence type="ECO:0008006" key="4">
    <source>
        <dbReference type="Google" id="ProtNLM"/>
    </source>
</evidence>